<dbReference type="FunFam" id="3.30.70.580:FF:000001">
    <property type="entry name" value="tRNA pseudouridine synthase A"/>
    <property type="match status" value="1"/>
</dbReference>
<dbReference type="PANTHER" id="PTHR11142">
    <property type="entry name" value="PSEUDOURIDYLATE SYNTHASE"/>
    <property type="match status" value="1"/>
</dbReference>
<dbReference type="InterPro" id="IPR020095">
    <property type="entry name" value="PsdUridine_synth_TruA_C"/>
</dbReference>
<proteinExistence type="inferred from homology"/>
<keyword evidence="3 4" id="KW-0413">Isomerase</keyword>
<feature type="domain" description="Pseudouridine synthase I TruA alpha/beta" evidence="8">
    <location>
        <begin position="163"/>
        <end position="265"/>
    </location>
</feature>
<reference evidence="9" key="1">
    <citation type="journal article" date="2020" name="mSystems">
        <title>Genome- and Community-Level Interaction Insights into Carbon Utilization and Element Cycling Functions of Hydrothermarchaeota in Hydrothermal Sediment.</title>
        <authorList>
            <person name="Zhou Z."/>
            <person name="Liu Y."/>
            <person name="Xu W."/>
            <person name="Pan J."/>
            <person name="Luo Z.H."/>
            <person name="Li M."/>
        </authorList>
    </citation>
    <scope>NUCLEOTIDE SEQUENCE [LARGE SCALE GENOMIC DNA]</scope>
    <source>
        <strain evidence="9">SpSt-500</strain>
    </source>
</reference>
<evidence type="ECO:0000259" key="8">
    <source>
        <dbReference type="Pfam" id="PF01416"/>
    </source>
</evidence>
<dbReference type="Pfam" id="PF01416">
    <property type="entry name" value="PseudoU_synth_1"/>
    <property type="match status" value="2"/>
</dbReference>
<dbReference type="AlphaFoldDB" id="A0A832G716"/>
<dbReference type="PANTHER" id="PTHR11142:SF0">
    <property type="entry name" value="TRNA PSEUDOURIDINE SYNTHASE-LIKE 1"/>
    <property type="match status" value="1"/>
</dbReference>
<dbReference type="GO" id="GO:0031119">
    <property type="term" value="P:tRNA pseudouridine synthesis"/>
    <property type="evidence" value="ECO:0007669"/>
    <property type="project" value="UniProtKB-UniRule"/>
</dbReference>
<dbReference type="HAMAP" id="MF_00171">
    <property type="entry name" value="TruA"/>
    <property type="match status" value="1"/>
</dbReference>
<sequence>MKKKKNFSAKHHSTDRSRHSKFSRFKLYIEYEGTRYSGWQKQNNARTVQGEIIKACREIFSDDFIDLQGSGRTDSGVHALCQVAHLDVQTVLAPEIIKLKLNDILPHDINILEVEKANKNFHARHSTKSRSYIYVISRRRTAFGKNFVWWIKDKLDFDAMKKASELFLGMHDFVSFSDDDSDEKSTKVLIDKIQLKEEGDLILIRIIGSHFIWKMVRRIVGILVEVGRGKKTEEDILYYLNNKTNEPAKYTAPPSGLFLERVYYDNDAAINDFNSLIRIDKFSR</sequence>
<dbReference type="GO" id="GO:0160147">
    <property type="term" value="F:tRNA pseudouridine(38-40) synthase activity"/>
    <property type="evidence" value="ECO:0007669"/>
    <property type="project" value="UniProtKB-EC"/>
</dbReference>
<comment type="function">
    <text evidence="4">Formation of pseudouridine at positions 38, 39 and 40 in the anticodon stem and loop of transfer RNAs.</text>
</comment>
<evidence type="ECO:0000256" key="1">
    <source>
        <dbReference type="ARBA" id="ARBA00009375"/>
    </source>
</evidence>
<evidence type="ECO:0000313" key="9">
    <source>
        <dbReference type="EMBL" id="HGT48145.1"/>
    </source>
</evidence>
<evidence type="ECO:0000256" key="3">
    <source>
        <dbReference type="ARBA" id="ARBA00023235"/>
    </source>
</evidence>
<dbReference type="Gene3D" id="3.30.70.580">
    <property type="entry name" value="Pseudouridine synthase I, catalytic domain, N-terminal subdomain"/>
    <property type="match status" value="1"/>
</dbReference>
<evidence type="ECO:0000256" key="5">
    <source>
        <dbReference type="PIRSR" id="PIRSR001430-1"/>
    </source>
</evidence>
<evidence type="ECO:0000256" key="4">
    <source>
        <dbReference type="HAMAP-Rule" id="MF_00171"/>
    </source>
</evidence>
<accession>A0A832G716</accession>
<dbReference type="CDD" id="cd02570">
    <property type="entry name" value="PseudoU_synth_EcTruA"/>
    <property type="match status" value="1"/>
</dbReference>
<comment type="subunit">
    <text evidence="4">Homodimer.</text>
</comment>
<evidence type="ECO:0000256" key="2">
    <source>
        <dbReference type="ARBA" id="ARBA00022694"/>
    </source>
</evidence>
<gene>
    <name evidence="4 9" type="primary">truA</name>
    <name evidence="9" type="ORF">ENS56_08920</name>
</gene>
<dbReference type="InterPro" id="IPR020097">
    <property type="entry name" value="PsdUridine_synth_TruA_a/b_dom"/>
</dbReference>
<comment type="caution">
    <text evidence="9">The sequence shown here is derived from an EMBL/GenBank/DDBJ whole genome shotgun (WGS) entry which is preliminary data.</text>
</comment>
<dbReference type="Gene3D" id="3.30.70.660">
    <property type="entry name" value="Pseudouridine synthase I, catalytic domain, C-terminal subdomain"/>
    <property type="match status" value="1"/>
</dbReference>
<dbReference type="InterPro" id="IPR020103">
    <property type="entry name" value="PsdUridine_synth_cat_dom_sf"/>
</dbReference>
<comment type="catalytic activity">
    <reaction evidence="4 7">
        <text>uridine(38/39/40) in tRNA = pseudouridine(38/39/40) in tRNA</text>
        <dbReference type="Rhea" id="RHEA:22376"/>
        <dbReference type="Rhea" id="RHEA-COMP:10085"/>
        <dbReference type="Rhea" id="RHEA-COMP:10087"/>
        <dbReference type="ChEBI" id="CHEBI:65314"/>
        <dbReference type="ChEBI" id="CHEBI:65315"/>
        <dbReference type="EC" id="5.4.99.12"/>
    </reaction>
</comment>
<dbReference type="NCBIfam" id="TIGR00071">
    <property type="entry name" value="hisT_truA"/>
    <property type="match status" value="1"/>
</dbReference>
<comment type="similarity">
    <text evidence="1 4 7">Belongs to the tRNA pseudouridine synthase TruA family.</text>
</comment>
<name>A0A832G716_9BACT</name>
<feature type="binding site" evidence="4 6">
    <location>
        <position position="132"/>
    </location>
    <ligand>
        <name>substrate</name>
    </ligand>
</feature>
<feature type="domain" description="Pseudouridine synthase I TruA alpha/beta" evidence="8">
    <location>
        <begin position="29"/>
        <end position="124"/>
    </location>
</feature>
<evidence type="ECO:0000256" key="7">
    <source>
        <dbReference type="RuleBase" id="RU003792"/>
    </source>
</evidence>
<dbReference type="EMBL" id="DSVI01000010">
    <property type="protein sequence ID" value="HGT48145.1"/>
    <property type="molecule type" value="Genomic_DNA"/>
</dbReference>
<keyword evidence="2 4" id="KW-0819">tRNA processing</keyword>
<dbReference type="EC" id="5.4.99.12" evidence="4"/>
<dbReference type="SUPFAM" id="SSF55120">
    <property type="entry name" value="Pseudouridine synthase"/>
    <property type="match status" value="1"/>
</dbReference>
<dbReference type="InterPro" id="IPR001406">
    <property type="entry name" value="PsdUridine_synth_TruA"/>
</dbReference>
<evidence type="ECO:0000256" key="6">
    <source>
        <dbReference type="PIRSR" id="PIRSR001430-2"/>
    </source>
</evidence>
<dbReference type="InterPro" id="IPR020094">
    <property type="entry name" value="TruA/RsuA/RluB/E/F_N"/>
</dbReference>
<protein>
    <recommendedName>
        <fullName evidence="4">tRNA pseudouridine synthase A</fullName>
        <ecNumber evidence="4">5.4.99.12</ecNumber>
    </recommendedName>
    <alternativeName>
        <fullName evidence="4">tRNA pseudouridine(38-40) synthase</fullName>
    </alternativeName>
    <alternativeName>
        <fullName evidence="4">tRNA pseudouridylate synthase I</fullName>
    </alternativeName>
    <alternativeName>
        <fullName evidence="4">tRNA-uridine isomerase I</fullName>
    </alternativeName>
</protein>
<comment type="caution">
    <text evidence="4">Lacks conserved residue(s) required for the propagation of feature annotation.</text>
</comment>
<organism evidence="9">
    <name type="scientific">Ignavibacterium album</name>
    <dbReference type="NCBI Taxonomy" id="591197"/>
    <lineage>
        <taxon>Bacteria</taxon>
        <taxon>Pseudomonadati</taxon>
        <taxon>Ignavibacteriota</taxon>
        <taxon>Ignavibacteria</taxon>
        <taxon>Ignavibacteriales</taxon>
        <taxon>Ignavibacteriaceae</taxon>
        <taxon>Ignavibacterium</taxon>
    </lineage>
</organism>
<feature type="active site" description="Nucleophile" evidence="4 5">
    <location>
        <position position="74"/>
    </location>
</feature>
<dbReference type="PIRSF" id="PIRSF001430">
    <property type="entry name" value="tRNA_psdUrid_synth"/>
    <property type="match status" value="1"/>
</dbReference>
<dbReference type="GO" id="GO:0003723">
    <property type="term" value="F:RNA binding"/>
    <property type="evidence" value="ECO:0007669"/>
    <property type="project" value="InterPro"/>
</dbReference>